<comment type="caution">
    <text evidence="1">The sequence shown here is derived from an EMBL/GenBank/DDBJ whole genome shotgun (WGS) entry which is preliminary data.</text>
</comment>
<gene>
    <name evidence="1" type="ORF">ACJDUG_03255</name>
</gene>
<sequence>MNKMVKRCTAEGVICKGLRGATLELHLALVKMREQHEKAKKFAYGYMAWIAYADVEAWELREKLEKLRNMLAITCYKCKGYNDFIHDLMIEAEMFVARQAFADAEARYEEYVSPEKYAEMFYE</sequence>
<name>A0ABW8T2N0_9CLOT</name>
<proteinExistence type="predicted"/>
<organism evidence="1 2">
    <name type="scientific">Candidatus Clostridium stratigraminis</name>
    <dbReference type="NCBI Taxonomy" id="3381661"/>
    <lineage>
        <taxon>Bacteria</taxon>
        <taxon>Bacillati</taxon>
        <taxon>Bacillota</taxon>
        <taxon>Clostridia</taxon>
        <taxon>Eubacteriales</taxon>
        <taxon>Clostridiaceae</taxon>
        <taxon>Clostridium</taxon>
    </lineage>
</organism>
<protein>
    <submittedName>
        <fullName evidence="1">Uncharacterized protein</fullName>
    </submittedName>
</protein>
<evidence type="ECO:0000313" key="1">
    <source>
        <dbReference type="EMBL" id="MFL0245993.1"/>
    </source>
</evidence>
<dbReference type="RefSeq" id="WP_406768446.1">
    <property type="nucleotide sequence ID" value="NZ_JBJHZZ010000001.1"/>
</dbReference>
<dbReference type="EMBL" id="JBJHZZ010000001">
    <property type="protein sequence ID" value="MFL0245993.1"/>
    <property type="molecule type" value="Genomic_DNA"/>
</dbReference>
<keyword evidence="2" id="KW-1185">Reference proteome</keyword>
<reference evidence="1 2" key="1">
    <citation type="submission" date="2024-11" db="EMBL/GenBank/DDBJ databases">
        <authorList>
            <person name="Heng Y.C."/>
            <person name="Lim A.C.H."/>
            <person name="Lee J.K.Y."/>
            <person name="Kittelmann S."/>
        </authorList>
    </citation>
    <scope>NUCLEOTIDE SEQUENCE [LARGE SCALE GENOMIC DNA]</scope>
    <source>
        <strain evidence="1 2">WILCCON 0185</strain>
    </source>
</reference>
<evidence type="ECO:0000313" key="2">
    <source>
        <dbReference type="Proteomes" id="UP001623591"/>
    </source>
</evidence>
<dbReference type="Proteomes" id="UP001623591">
    <property type="component" value="Unassembled WGS sequence"/>
</dbReference>
<accession>A0ABW8T2N0</accession>